<keyword evidence="4 6" id="KW-1133">Transmembrane helix</keyword>
<dbReference type="OrthoDB" id="9808500at2"/>
<feature type="transmembrane region" description="Helical" evidence="6">
    <location>
        <begin position="271"/>
        <end position="290"/>
    </location>
</feature>
<sequence length="291" mass="29660">MVGIVDEWWIRLLLGLLGGGGIAFAAYKLRSLSPSGAWSAAIMGAGFVTLGKPVWFGLLIVFFVTSSLWSKWKKKTRAKAKAEAGYAKTGRRDAGQVWANGGIGLLLCALHAIWPHEGWLMAYIGVMAAVTSDTWATEIGALSRSAPRSIVSGKVVTPGTSGGVSPLGTAAALCGAACIGVAAALLLDPLPAALGFAAAGAGGAAYPSAALLIAVAAAAGLAGAFADSWLGATSQAMYRCAVCGSEIERAEHCGTAARHVRGFAALTNDRVNLLSSMFAGALAWLLGVWLL</sequence>
<dbReference type="PANTHER" id="PTHR13353:SF5">
    <property type="entry name" value="TRANSMEMBRANE PROTEIN 19"/>
    <property type="match status" value="1"/>
</dbReference>
<dbReference type="InterPro" id="IPR002794">
    <property type="entry name" value="DUF92_TMEM19"/>
</dbReference>
<dbReference type="PANTHER" id="PTHR13353">
    <property type="entry name" value="TRANSMEMBRANE PROTEIN 19"/>
    <property type="match status" value="1"/>
</dbReference>
<feature type="transmembrane region" description="Helical" evidence="6">
    <location>
        <begin position="163"/>
        <end position="186"/>
    </location>
</feature>
<feature type="transmembrane region" description="Helical" evidence="6">
    <location>
        <begin position="12"/>
        <end position="29"/>
    </location>
</feature>
<keyword evidence="5 6" id="KW-0472">Membrane</keyword>
<comment type="similarity">
    <text evidence="2">Belongs to the TMEM19 family.</text>
</comment>
<dbReference type="STRING" id="1844972.A7K91_19475"/>
<evidence type="ECO:0000256" key="3">
    <source>
        <dbReference type="ARBA" id="ARBA00022692"/>
    </source>
</evidence>
<evidence type="ECO:0000256" key="1">
    <source>
        <dbReference type="ARBA" id="ARBA00004141"/>
    </source>
</evidence>
<feature type="transmembrane region" description="Helical" evidence="6">
    <location>
        <begin position="120"/>
        <end position="142"/>
    </location>
</feature>
<feature type="transmembrane region" description="Helical" evidence="6">
    <location>
        <begin position="41"/>
        <end position="69"/>
    </location>
</feature>
<evidence type="ECO:0000256" key="2">
    <source>
        <dbReference type="ARBA" id="ARBA00009012"/>
    </source>
</evidence>
<feature type="transmembrane region" description="Helical" evidence="6">
    <location>
        <begin position="206"/>
        <end position="230"/>
    </location>
</feature>
<protein>
    <recommendedName>
        <fullName evidence="9">DUF92 domain-containing protein</fullName>
    </recommendedName>
</protein>
<feature type="transmembrane region" description="Helical" evidence="6">
    <location>
        <begin position="97"/>
        <end position="114"/>
    </location>
</feature>
<evidence type="ECO:0000256" key="6">
    <source>
        <dbReference type="SAM" id="Phobius"/>
    </source>
</evidence>
<comment type="subcellular location">
    <subcellularLocation>
        <location evidence="1">Membrane</location>
        <topology evidence="1">Multi-pass membrane protein</topology>
    </subcellularLocation>
</comment>
<keyword evidence="8" id="KW-1185">Reference proteome</keyword>
<evidence type="ECO:0000256" key="5">
    <source>
        <dbReference type="ARBA" id="ARBA00023136"/>
    </source>
</evidence>
<evidence type="ECO:0000313" key="7">
    <source>
        <dbReference type="EMBL" id="OBR67393.1"/>
    </source>
</evidence>
<dbReference type="AlphaFoldDB" id="A0A1A5YPA9"/>
<evidence type="ECO:0008006" key="9">
    <source>
        <dbReference type="Google" id="ProtNLM"/>
    </source>
</evidence>
<dbReference type="EMBL" id="LYPA01000038">
    <property type="protein sequence ID" value="OBR67393.1"/>
    <property type="molecule type" value="Genomic_DNA"/>
</dbReference>
<reference evidence="7 8" key="1">
    <citation type="submission" date="2016-05" db="EMBL/GenBank/DDBJ databases">
        <title>Paenibacillus oryzae. sp. nov., isolated from the rice root.</title>
        <authorList>
            <person name="Zhang J."/>
            <person name="Zhang X."/>
        </authorList>
    </citation>
    <scope>NUCLEOTIDE SEQUENCE [LARGE SCALE GENOMIC DNA]</scope>
    <source>
        <strain evidence="7 8">1DrF-4</strain>
    </source>
</reference>
<dbReference type="RefSeq" id="WP_068680778.1">
    <property type="nucleotide sequence ID" value="NZ_LYPA01000038.1"/>
</dbReference>
<organism evidence="7 8">
    <name type="scientific">Paenibacillus oryzae</name>
    <dbReference type="NCBI Taxonomy" id="1844972"/>
    <lineage>
        <taxon>Bacteria</taxon>
        <taxon>Bacillati</taxon>
        <taxon>Bacillota</taxon>
        <taxon>Bacilli</taxon>
        <taxon>Bacillales</taxon>
        <taxon>Paenibacillaceae</taxon>
        <taxon>Paenibacillus</taxon>
    </lineage>
</organism>
<dbReference type="Pfam" id="PF01940">
    <property type="entry name" value="DUF92"/>
    <property type="match status" value="1"/>
</dbReference>
<keyword evidence="3 6" id="KW-0812">Transmembrane</keyword>
<name>A0A1A5YPA9_9BACL</name>
<proteinExistence type="inferred from homology"/>
<comment type="caution">
    <text evidence="7">The sequence shown here is derived from an EMBL/GenBank/DDBJ whole genome shotgun (WGS) entry which is preliminary data.</text>
</comment>
<gene>
    <name evidence="7" type="ORF">A7K91_19475</name>
</gene>
<evidence type="ECO:0000256" key="4">
    <source>
        <dbReference type="ARBA" id="ARBA00022989"/>
    </source>
</evidence>
<dbReference type="GO" id="GO:0016020">
    <property type="term" value="C:membrane"/>
    <property type="evidence" value="ECO:0007669"/>
    <property type="project" value="UniProtKB-SubCell"/>
</dbReference>
<accession>A0A1A5YPA9</accession>
<evidence type="ECO:0000313" key="8">
    <source>
        <dbReference type="Proteomes" id="UP000092024"/>
    </source>
</evidence>
<dbReference type="Proteomes" id="UP000092024">
    <property type="component" value="Unassembled WGS sequence"/>
</dbReference>